<evidence type="ECO:0000313" key="3">
    <source>
        <dbReference type="Proteomes" id="UP000178666"/>
    </source>
</evidence>
<evidence type="ECO:0000313" key="2">
    <source>
        <dbReference type="EMBL" id="AOZ48516.1"/>
    </source>
</evidence>
<protein>
    <recommendedName>
        <fullName evidence="1">Glycoside-hydrolase family GH114 TIM-barrel domain-containing protein</fullName>
    </recommendedName>
</protein>
<dbReference type="Proteomes" id="UP000178666">
    <property type="component" value="Chromosome"/>
</dbReference>
<dbReference type="PANTHER" id="PTHR35273:SF2">
    <property type="entry name" value="ALPHA-GALACTOSIDASE"/>
    <property type="match status" value="1"/>
</dbReference>
<keyword evidence="3" id="KW-1185">Reference proteome</keyword>
<accession>A0ABM6FQH8</accession>
<name>A0ABM6FQH8_9ACTN</name>
<feature type="domain" description="Glycoside-hydrolase family GH114 TIM-barrel" evidence="1">
    <location>
        <begin position="18"/>
        <end position="236"/>
    </location>
</feature>
<dbReference type="SUPFAM" id="SSF51445">
    <property type="entry name" value="(Trans)glycosidases"/>
    <property type="match status" value="1"/>
</dbReference>
<dbReference type="InterPro" id="IPR017853">
    <property type="entry name" value="GH"/>
</dbReference>
<dbReference type="PANTHER" id="PTHR35273">
    <property type="entry name" value="ALPHA-1,4 POLYGALACTOSAMINIDASE, PUTATIVE (AFU_ORTHOLOGUE AFUA_3G07890)-RELATED"/>
    <property type="match status" value="1"/>
</dbReference>
<organism evidence="2 3">
    <name type="scientific">Acidipropionibacterium acidipropionici</name>
    <dbReference type="NCBI Taxonomy" id="1748"/>
    <lineage>
        <taxon>Bacteria</taxon>
        <taxon>Bacillati</taxon>
        <taxon>Actinomycetota</taxon>
        <taxon>Actinomycetes</taxon>
        <taxon>Propionibacteriales</taxon>
        <taxon>Propionibacteriaceae</taxon>
        <taxon>Acidipropionibacterium</taxon>
    </lineage>
</organism>
<dbReference type="Gene3D" id="3.20.20.70">
    <property type="entry name" value="Aldolase class I"/>
    <property type="match status" value="1"/>
</dbReference>
<evidence type="ECO:0000259" key="1">
    <source>
        <dbReference type="Pfam" id="PF03537"/>
    </source>
</evidence>
<reference evidence="2 3" key="1">
    <citation type="journal article" date="2016" name="Plant Dis.">
        <title>Improved production of propionic acid using genome shuffling.</title>
        <authorList>
            <person name="Luna-Flores C.H."/>
            <person name="Palfreyman R.W."/>
            <person name="Kromer J.O."/>
            <person name="Nielsen L.K."/>
            <person name="Marcellin E."/>
        </authorList>
    </citation>
    <scope>NUCLEOTIDE SEQUENCE [LARGE SCALE GENOMIC DNA]</scope>
    <source>
        <strain evidence="2 3">F3E8</strain>
    </source>
</reference>
<gene>
    <name evidence="2" type="ORF">A8L58_16315</name>
</gene>
<sequence length="249" mass="26882">MASCSPGPTFPPAAGRADYQIGGAYRPDDDVAIVIRDVADTPVAGRYNICYVNAFQTQPGTLPRWRREHPGLVLSKAGAPVTDPDWPGEALLDTSTPANRTAIVSVIGKDLERCAQAGFDAVELDNLDSYLRSGGRISPADNAAMAGLLARRAHSLGMAAAQKNAPEIGDAGRRAGLDLAVAEECQVYDECDHYTRLYGSRVIEIEYTDNGVRAFEQACRARGSRISVLLRDRDVVPRGRRGHVARWCS</sequence>
<dbReference type="EMBL" id="CP015970">
    <property type="protein sequence ID" value="AOZ48516.1"/>
    <property type="molecule type" value="Genomic_DNA"/>
</dbReference>
<proteinExistence type="predicted"/>
<dbReference type="InterPro" id="IPR013785">
    <property type="entry name" value="Aldolase_TIM"/>
</dbReference>
<dbReference type="Pfam" id="PF03537">
    <property type="entry name" value="Glyco_hydro_114"/>
    <property type="match status" value="1"/>
</dbReference>
<dbReference type="InterPro" id="IPR004352">
    <property type="entry name" value="GH114_TIM-barrel"/>
</dbReference>